<keyword evidence="14" id="KW-0325">Glycoprotein</keyword>
<dbReference type="Gene3D" id="3.40.630.10">
    <property type="entry name" value="Zn peptidases"/>
    <property type="match status" value="1"/>
</dbReference>
<comment type="subcellular location">
    <subcellularLocation>
        <location evidence="3">Vacuole membrane</location>
        <topology evidence="3">Multi-pass membrane protein</topology>
    </subcellularLocation>
</comment>
<evidence type="ECO:0000256" key="7">
    <source>
        <dbReference type="ARBA" id="ARBA00022692"/>
    </source>
</evidence>
<dbReference type="Pfam" id="PF22251">
    <property type="entry name" value="PFF1_TM"/>
    <property type="match status" value="1"/>
</dbReference>
<sequence length="1068" mass="117206">MTRVNSILGFKPFPVTLLTVITYVSLFSALLYIDRQPPAVAKKGELDYWGVDVEEAWSDLGVLTRKFHPYNSRPNDDVRAYLLERIQGILSRNGVAGFGNELQSSGDGYSGTVDLFDDGIPGKPGSNVTFAGTGREDLTVSHAPVPDPSERCVAETDICDDITIDRPADELSPVLVSAHYDSVSTGYGATDDGTAVVSILQIIKSFTRPESQGGKRLKRGLVALLNNGEEDYLNGARAFAMHPVAKLPHSFLNLEGAGAGGRATLFRSTDAEVTKYYKKAKRPFGTIVSGDGFKAGLIRSNTDYSVFVGNLGMRGLDVAFYQPRSRYHTTEDDARHSSKRSLWHMLGGSLTTLRAMTDDPSKVFDPPNGGAGKGHNAVWFDLFGRAFPVLRLDTVFAFTITLIAVPFVAIVVTMWALAHSDKFYFFSNTAYISPPPEHSIASRTTQGWRGALRFPVAFVAASAGVVGMAFLINKLNPMVVYSSQYTVWICFLSTWWIIAWVILRGADAVRPTALARGYVFLEQWLLWLVAMIGVALSIGKSHLGSGYWVLFFYSGFFISAFISLSEMAALQRKSEINVVISGGDDRAFPSEEHSLTGASENVSNLAANDDDDTTEIATEETPLFRGPNRPLSFAPHRSPRYGSGDHYTGEIPVEEKDEAVYGDEQGWSKDLPSWTWILQFLVTVPLQLVLAGSVALLLGNALAQTGADGSSMLTVLLGFGIFSIILFLPVTPFLHRITYHVTLFIFVVFIGTFIYNLVAFPFSPNARLKVYFQQTVDLQTGENNVHLVGHPDYIDRIVSEYIPSAEGKVDICQADKLKLGLRRCSWKGIAPRVVPQAPSGVPPKHGFSDWISYNISKTEDGKATITLWGRNTRACKLLFNKPVKVEVLNGHGEQPADGNLSGPNGQYDGQSKLAKSPTLGNPIPGFPNTRELRLWSRDWERGWSVELTWEKGDQEEDESSDSLVMSPTNKVAATELRSVRKKRSIHNGEDGGSGDSKGGLDGRVVCLWSDGNKVSDEIPALHEIRRYLPVWAIASKLGELSFSLPSKSGKRVYLGRIRIGLKFLTTGF</sequence>
<evidence type="ECO:0000256" key="17">
    <source>
        <dbReference type="SAM" id="Phobius"/>
    </source>
</evidence>
<evidence type="ECO:0000259" key="20">
    <source>
        <dbReference type="Pfam" id="PF22251"/>
    </source>
</evidence>
<keyword evidence="11 17" id="KW-1133">Transmembrane helix</keyword>
<feature type="domain" description="Vacuolar membrane protease transmembrane" evidence="20">
    <location>
        <begin position="452"/>
        <end position="741"/>
    </location>
</feature>
<feature type="transmembrane region" description="Helical" evidence="17">
    <location>
        <begin position="395"/>
        <end position="418"/>
    </location>
</feature>
<dbReference type="PANTHER" id="PTHR12147">
    <property type="entry name" value="METALLOPEPTIDASE M28 FAMILY MEMBER"/>
    <property type="match status" value="1"/>
</dbReference>
<evidence type="ECO:0000256" key="2">
    <source>
        <dbReference type="ARBA" id="ARBA00003273"/>
    </source>
</evidence>
<keyword evidence="5" id="KW-0926">Vacuole</keyword>
<dbReference type="InterPro" id="IPR053975">
    <property type="entry name" value="PFF1_C"/>
</dbReference>
<dbReference type="Pfam" id="PF04389">
    <property type="entry name" value="Peptidase_M28"/>
    <property type="match status" value="1"/>
</dbReference>
<dbReference type="InterPro" id="IPR048024">
    <property type="entry name" value="Fxna-like_M28_dom"/>
</dbReference>
<dbReference type="GO" id="GO:0005774">
    <property type="term" value="C:vacuolar membrane"/>
    <property type="evidence" value="ECO:0007669"/>
    <property type="project" value="UniProtKB-SubCell"/>
</dbReference>
<dbReference type="InterPro" id="IPR045175">
    <property type="entry name" value="M28_fam"/>
</dbReference>
<evidence type="ECO:0000256" key="8">
    <source>
        <dbReference type="ARBA" id="ARBA00022723"/>
    </source>
</evidence>
<dbReference type="CDD" id="cd03875">
    <property type="entry name" value="M28_Fxna_like"/>
    <property type="match status" value="1"/>
</dbReference>
<evidence type="ECO:0000256" key="16">
    <source>
        <dbReference type="SAM" id="MobiDB-lite"/>
    </source>
</evidence>
<gene>
    <name evidence="21" type="ORF">GSTUAT00003042001</name>
</gene>
<evidence type="ECO:0000313" key="22">
    <source>
        <dbReference type="Proteomes" id="UP001412239"/>
    </source>
</evidence>
<comment type="function">
    <text evidence="2">May be involved in vacuolar sorting and osmoregulation.</text>
</comment>
<name>A0A292PYX6_9PEZI</name>
<dbReference type="AlphaFoldDB" id="A0A292PYX6"/>
<evidence type="ECO:0000256" key="10">
    <source>
        <dbReference type="ARBA" id="ARBA00022833"/>
    </source>
</evidence>
<reference evidence="21" key="1">
    <citation type="submission" date="2015-10" db="EMBL/GenBank/DDBJ databases">
        <authorList>
            <person name="Regsiter A."/>
            <person name="william w."/>
        </authorList>
    </citation>
    <scope>NUCLEOTIDE SEQUENCE</scope>
    <source>
        <strain evidence="21">Montdore</strain>
    </source>
</reference>
<feature type="region of interest" description="Disordered" evidence="16">
    <location>
        <begin position="890"/>
        <end position="925"/>
    </location>
</feature>
<feature type="domain" description="Peptidase M28" evidence="18">
    <location>
        <begin position="172"/>
        <end position="345"/>
    </location>
</feature>
<evidence type="ECO:0000256" key="9">
    <source>
        <dbReference type="ARBA" id="ARBA00022801"/>
    </source>
</evidence>
<keyword evidence="6 15" id="KW-0645">Protease</keyword>
<feature type="transmembrane region" description="Helical" evidence="17">
    <location>
        <begin position="485"/>
        <end position="506"/>
    </location>
</feature>
<feature type="transmembrane region" description="Helical" evidence="17">
    <location>
        <begin position="12"/>
        <end position="33"/>
    </location>
</feature>
<keyword evidence="22" id="KW-1185">Reference proteome</keyword>
<keyword evidence="12" id="KW-0482">Metalloprotease</keyword>
<evidence type="ECO:0000259" key="19">
    <source>
        <dbReference type="Pfam" id="PF22250"/>
    </source>
</evidence>
<evidence type="ECO:0000256" key="4">
    <source>
        <dbReference type="ARBA" id="ARBA00010918"/>
    </source>
</evidence>
<comment type="similarity">
    <text evidence="4 15">Belongs to the peptidase M28 family.</text>
</comment>
<dbReference type="Pfam" id="PF22250">
    <property type="entry name" value="PFF1_C"/>
    <property type="match status" value="1"/>
</dbReference>
<dbReference type="GO" id="GO:0006508">
    <property type="term" value="P:proteolysis"/>
    <property type="evidence" value="ECO:0007669"/>
    <property type="project" value="UniProtKB-KW"/>
</dbReference>
<keyword evidence="9 15" id="KW-0378">Hydrolase</keyword>
<dbReference type="SUPFAM" id="SSF53187">
    <property type="entry name" value="Zn-dependent exopeptidases"/>
    <property type="match status" value="1"/>
</dbReference>
<keyword evidence="10 15" id="KW-0862">Zinc</keyword>
<protein>
    <recommendedName>
        <fullName evidence="15">Peptide hydrolase</fullName>
        <ecNumber evidence="15">3.4.-.-</ecNumber>
    </recommendedName>
</protein>
<evidence type="ECO:0000256" key="11">
    <source>
        <dbReference type="ARBA" id="ARBA00022989"/>
    </source>
</evidence>
<evidence type="ECO:0000256" key="14">
    <source>
        <dbReference type="ARBA" id="ARBA00023180"/>
    </source>
</evidence>
<dbReference type="GO" id="GO:0046872">
    <property type="term" value="F:metal ion binding"/>
    <property type="evidence" value="ECO:0007669"/>
    <property type="project" value="UniProtKB-KW"/>
</dbReference>
<evidence type="ECO:0000256" key="12">
    <source>
        <dbReference type="ARBA" id="ARBA00023049"/>
    </source>
</evidence>
<dbReference type="EC" id="3.4.-.-" evidence="15"/>
<dbReference type="PANTHER" id="PTHR12147:SF58">
    <property type="entry name" value="VACUOLAR MEMBRANE PROTEASE"/>
    <property type="match status" value="1"/>
</dbReference>
<keyword evidence="13 17" id="KW-0472">Membrane</keyword>
<evidence type="ECO:0000313" key="21">
    <source>
        <dbReference type="EMBL" id="CUS12769.1"/>
    </source>
</evidence>
<dbReference type="GO" id="GO:0008235">
    <property type="term" value="F:metalloexopeptidase activity"/>
    <property type="evidence" value="ECO:0007669"/>
    <property type="project" value="InterPro"/>
</dbReference>
<evidence type="ECO:0000256" key="5">
    <source>
        <dbReference type="ARBA" id="ARBA00022554"/>
    </source>
</evidence>
<feature type="transmembrane region" description="Helical" evidence="17">
    <location>
        <begin position="452"/>
        <end position="473"/>
    </location>
</feature>
<feature type="transmembrane region" description="Helical" evidence="17">
    <location>
        <begin position="545"/>
        <end position="564"/>
    </location>
</feature>
<evidence type="ECO:0000256" key="15">
    <source>
        <dbReference type="RuleBase" id="RU361240"/>
    </source>
</evidence>
<organism evidence="21 22">
    <name type="scientific">Tuber aestivum</name>
    <name type="common">summer truffle</name>
    <dbReference type="NCBI Taxonomy" id="59557"/>
    <lineage>
        <taxon>Eukaryota</taxon>
        <taxon>Fungi</taxon>
        <taxon>Dikarya</taxon>
        <taxon>Ascomycota</taxon>
        <taxon>Pezizomycotina</taxon>
        <taxon>Pezizomycetes</taxon>
        <taxon>Pezizales</taxon>
        <taxon>Tuberaceae</taxon>
        <taxon>Tuber</taxon>
    </lineage>
</organism>
<keyword evidence="7 17" id="KW-0812">Transmembrane</keyword>
<dbReference type="EMBL" id="LN890983">
    <property type="protein sequence ID" value="CUS12769.1"/>
    <property type="molecule type" value="Genomic_DNA"/>
</dbReference>
<feature type="transmembrane region" description="Helical" evidence="17">
    <location>
        <begin position="737"/>
        <end position="758"/>
    </location>
</feature>
<keyword evidence="8 15" id="KW-0479">Metal-binding</keyword>
<comment type="cofactor">
    <cofactor evidence="1">
        <name>Zn(2+)</name>
        <dbReference type="ChEBI" id="CHEBI:29105"/>
    </cofactor>
</comment>
<dbReference type="Proteomes" id="UP001412239">
    <property type="component" value="Unassembled WGS sequence"/>
</dbReference>
<dbReference type="InterPro" id="IPR053976">
    <property type="entry name" value="PFF1_TM"/>
</dbReference>
<evidence type="ECO:0000256" key="6">
    <source>
        <dbReference type="ARBA" id="ARBA00022670"/>
    </source>
</evidence>
<evidence type="ECO:0000256" key="3">
    <source>
        <dbReference type="ARBA" id="ARBA00004128"/>
    </source>
</evidence>
<feature type="domain" description="Vacuolar membrane protease C-terminal" evidence="19">
    <location>
        <begin position="768"/>
        <end position="960"/>
    </location>
</feature>
<evidence type="ECO:0000259" key="18">
    <source>
        <dbReference type="Pfam" id="PF04389"/>
    </source>
</evidence>
<accession>A0A292PYX6</accession>
<feature type="transmembrane region" description="Helical" evidence="17">
    <location>
        <begin position="676"/>
        <end position="698"/>
    </location>
</feature>
<evidence type="ECO:0000256" key="13">
    <source>
        <dbReference type="ARBA" id="ARBA00023136"/>
    </source>
</evidence>
<feature type="transmembrane region" description="Helical" evidence="17">
    <location>
        <begin position="518"/>
        <end position="539"/>
    </location>
</feature>
<feature type="transmembrane region" description="Helical" evidence="17">
    <location>
        <begin position="710"/>
        <end position="730"/>
    </location>
</feature>
<dbReference type="InterPro" id="IPR007484">
    <property type="entry name" value="Peptidase_M28"/>
</dbReference>
<proteinExistence type="inferred from homology"/>
<evidence type="ECO:0000256" key="1">
    <source>
        <dbReference type="ARBA" id="ARBA00001947"/>
    </source>
</evidence>